<keyword evidence="1 3" id="KW-0996">Nickel insertion</keyword>
<keyword evidence="2 3" id="KW-0143">Chaperone</keyword>
<dbReference type="OrthoDB" id="9798772at2"/>
<comment type="similarity">
    <text evidence="3">Belongs to the UreF family.</text>
</comment>
<dbReference type="InterPro" id="IPR038277">
    <property type="entry name" value="UreF_sf"/>
</dbReference>
<reference evidence="5" key="1">
    <citation type="submission" date="2017-05" db="EMBL/GenBank/DDBJ databases">
        <authorList>
            <person name="Rodrigo-Torres L."/>
            <person name="Arahal R. D."/>
            <person name="Lucena T."/>
        </authorList>
    </citation>
    <scope>NUCLEOTIDE SEQUENCE [LARGE SCALE GENOMIC DNA]</scope>
    <source>
        <strain evidence="5">CECT 8649</strain>
    </source>
</reference>
<dbReference type="HAMAP" id="MF_01385">
    <property type="entry name" value="UreF"/>
    <property type="match status" value="1"/>
</dbReference>
<evidence type="ECO:0000256" key="1">
    <source>
        <dbReference type="ARBA" id="ARBA00022988"/>
    </source>
</evidence>
<sequence>MPIDGNLLILSQWLSPAFPIGAFTYSHGLEAAIEAGWVHDAVSLQNWLEDVLEQGTGRADAIWIRAAMQDGADLDDLNALARAYAPAAERLREAEKQGAAFVKTVNAVWFTNFPAVQLPLAVGAAAARQRMDGDAVVSLYLNAFVGNLVSAAQRLMRLGQTEAQQVVTALTPLCLRLTLVSRSEGVEDLWSNAFLSDIAAMKHETQQPRLFQS</sequence>
<dbReference type="PANTHER" id="PTHR33620">
    <property type="entry name" value="UREASE ACCESSORY PROTEIN F"/>
    <property type="match status" value="1"/>
</dbReference>
<dbReference type="InterPro" id="IPR002639">
    <property type="entry name" value="UreF"/>
</dbReference>
<dbReference type="GO" id="GO:0005737">
    <property type="term" value="C:cytoplasm"/>
    <property type="evidence" value="ECO:0007669"/>
    <property type="project" value="UniProtKB-SubCell"/>
</dbReference>
<accession>A0A238JBQ2</accession>
<dbReference type="Proteomes" id="UP000225972">
    <property type="component" value="Unassembled WGS sequence"/>
</dbReference>
<organism evidence="4 5">
    <name type="scientific">Pelagimonas phthalicica</name>
    <dbReference type="NCBI Taxonomy" id="1037362"/>
    <lineage>
        <taxon>Bacteria</taxon>
        <taxon>Pseudomonadati</taxon>
        <taxon>Pseudomonadota</taxon>
        <taxon>Alphaproteobacteria</taxon>
        <taxon>Rhodobacterales</taxon>
        <taxon>Roseobacteraceae</taxon>
        <taxon>Pelagimonas</taxon>
    </lineage>
</organism>
<evidence type="ECO:0000256" key="3">
    <source>
        <dbReference type="HAMAP-Rule" id="MF_01385"/>
    </source>
</evidence>
<evidence type="ECO:0000313" key="5">
    <source>
        <dbReference type="Proteomes" id="UP000225972"/>
    </source>
</evidence>
<evidence type="ECO:0000256" key="2">
    <source>
        <dbReference type="ARBA" id="ARBA00023186"/>
    </source>
</evidence>
<comment type="subunit">
    <text evidence="3">UreD, UreF and UreG form a complex that acts as a GTP-hydrolysis-dependent molecular chaperone, activating the urease apoprotein by helping to assemble the nickel containing metallocenter of UreC. The UreE protein probably delivers the nickel.</text>
</comment>
<dbReference type="EMBL" id="FXXP01000001">
    <property type="protein sequence ID" value="SMX27402.1"/>
    <property type="molecule type" value="Genomic_DNA"/>
</dbReference>
<name>A0A238JBQ2_9RHOB</name>
<gene>
    <name evidence="3 4" type="primary">ureF</name>
    <name evidence="4" type="ORF">TRP8649_01507</name>
</gene>
<dbReference type="GO" id="GO:0016151">
    <property type="term" value="F:nickel cation binding"/>
    <property type="evidence" value="ECO:0007669"/>
    <property type="project" value="UniProtKB-UniRule"/>
</dbReference>
<dbReference type="PANTHER" id="PTHR33620:SF1">
    <property type="entry name" value="UREASE ACCESSORY PROTEIN F"/>
    <property type="match status" value="1"/>
</dbReference>
<dbReference type="Gene3D" id="1.10.4190.10">
    <property type="entry name" value="Urease accessory protein UreF"/>
    <property type="match status" value="1"/>
</dbReference>
<keyword evidence="5" id="KW-1185">Reference proteome</keyword>
<dbReference type="AlphaFoldDB" id="A0A238JBQ2"/>
<dbReference type="Pfam" id="PF01730">
    <property type="entry name" value="UreF"/>
    <property type="match status" value="1"/>
</dbReference>
<proteinExistence type="inferred from homology"/>
<keyword evidence="3" id="KW-0963">Cytoplasm</keyword>
<protein>
    <recommendedName>
        <fullName evidence="3">Urease accessory protein UreF</fullName>
    </recommendedName>
</protein>
<evidence type="ECO:0000313" key="4">
    <source>
        <dbReference type="EMBL" id="SMX27402.1"/>
    </source>
</evidence>
<dbReference type="PIRSF" id="PIRSF009467">
    <property type="entry name" value="Ureas_acces_UreF"/>
    <property type="match status" value="1"/>
</dbReference>
<comment type="subcellular location">
    <subcellularLocation>
        <location evidence="3">Cytoplasm</location>
    </subcellularLocation>
</comment>
<comment type="function">
    <text evidence="3">Required for maturation of urease via the functional incorporation of the urease nickel metallocenter.</text>
</comment>